<accession>A0A6P3W6F5</accession>
<evidence type="ECO:0000256" key="1">
    <source>
        <dbReference type="ARBA" id="ARBA00004613"/>
    </source>
</evidence>
<dbReference type="GO" id="GO:0008203">
    <property type="term" value="P:cholesterol metabolic process"/>
    <property type="evidence" value="ECO:0007669"/>
    <property type="project" value="UniProtKB-KW"/>
</dbReference>
<feature type="domain" description="Vitellogenin" evidence="9">
    <location>
        <begin position="37"/>
        <end position="656"/>
    </location>
</feature>
<dbReference type="InterPro" id="IPR001747">
    <property type="entry name" value="Vitellogenin_N"/>
</dbReference>
<evidence type="ECO:0000313" key="10">
    <source>
        <dbReference type="Proteomes" id="UP000515152"/>
    </source>
</evidence>
<keyword evidence="10" id="KW-1185">Reference proteome</keyword>
<feature type="chain" id="PRO_5027664163" evidence="8">
    <location>
        <begin position="19"/>
        <end position="3289"/>
    </location>
</feature>
<protein>
    <submittedName>
        <fullName evidence="11">Apolipoprotein B-100-like</fullName>
    </submittedName>
</protein>
<dbReference type="InterPro" id="IPR052418">
    <property type="entry name" value="Apolipoprotein_B"/>
</dbReference>
<dbReference type="InterPro" id="IPR011030">
    <property type="entry name" value="Lipovitellin_superhlx_dom"/>
</dbReference>
<dbReference type="GO" id="GO:0042632">
    <property type="term" value="P:cholesterol homeostasis"/>
    <property type="evidence" value="ECO:0007669"/>
    <property type="project" value="TreeGrafter"/>
</dbReference>
<dbReference type="Pfam" id="PF06448">
    <property type="entry name" value="DUF1081"/>
    <property type="match status" value="1"/>
</dbReference>
<dbReference type="GO" id="GO:0042953">
    <property type="term" value="P:lipoprotein transport"/>
    <property type="evidence" value="ECO:0007669"/>
    <property type="project" value="TreeGrafter"/>
</dbReference>
<dbReference type="KEGG" id="char:105907282"/>
<sequence>MGNTKLCLFLLLSTYAVAQDVESADETTPTCLLAKRYKNFRNYVYQYEADTYNTVNGAANIKNGPKVSCKVEIDVPQTCSFVLRTTECSLSEVVDGVAEGAPIYKPAAEADAFRAAMEKNTLKVIVEGETGVKLFPEQDEPTNILNIKRGIVSALMVPVLEEGKNNNMATVHGICKTDFIVNAREDIATEVAVTRDLSACDSFVAQRETTSPLAIITGMHYPLSKLIESTQTCHYQFDNQKKHMTSGICTEKHLFLPFSNQNEFGVSSMVKQTLNLQGTSKINDRIFSYEEANLKTLPMESADDKTSIQTTEAMLTAFNELVTLPDSQGHQRASMFQKLVSELRALTFETMKPVLKEMLDTSLPLSFQALSQCGTPECTSAMLQTLRYFDDGALEVDAATYALGMLSHPSRRMVQDMLEMAKHKQSKPIMFALSNVVRKLYQAEGKVTPEIAAVYEFMASIVGADCAGDKELTFLALRVIGNMGEAMEAAGPTLKSSLLKCMRQPVTTLSVQMAAIQAFRRMSVTDEVRSNIQRVAQYGKGAVQKRLAAYLIIMRNPEASDFEMLKKILTQDQNVQVKAFVASHVNNIINSKDPETQKLSKEIAEALEGIEIDVSGDITQYSRNFKMDASMPQDTIQTSMQGNLIFDPSSQLPREVMLETTLKAFGQKLDIWEIGMEGKGFEPTIEALFGKNGFFPDTMSKAMYWTGDKMPEKMVEVLENWGMSLKSDKQVPENLVREIVRNFNKLAKNLRAQEAPESMAYLKIMGSELGYIKANELKDIAEQALMYTDILLMTMPRHYLKEWTSGTKNTITAYYMFMDNEFSLPTASGFPLKVALSGTFVPRAKGGLNIAQSVKELSFMPSMGLEFVTKMGVHIPKFMDSGLEMHTNMYHESSLNAKITMANNQIKLSIPAPEGPTQLFRVRNRLLSVSSGQATLIPSVSEGRTNAHECNPLFKGMEYCTTVRYSMAHSDKAPYFPLNGETKFAIEVQPTGEVTEYTATITYDLLAEGKEGRQKVDLIELALKAEGAQPTVATAAIKYNRNRNILTTSIQIPDYDVEAGIKVGMTDSKTRGKQITIDVSNHNIPKMSLIGRAKMEAMREGLVQLQLIVPSLSTDATLTASLKRDGNLTLEVESDIKLPEISSLQKVTFIYREEDMEVQVKSDVSTEIQKMLPSTEAVQNWLQQFSQDILDQKVVKTDMKLRHIYNKAIEASQIWMDKVATDAPFIAQLRENIPELVVPTMPEKLYLQTEGALKYHFNKDTMTVTIPLPMGGKTSEDLRIPPVVSTPELSVDQVGLKVPSKEFTIPAFSIPSEYDLTLPLFGMAEVSAKVNSNYYNWEATISAGKDSEEGPAYNAKYRMAADSPIDILSYTTEGTARIADAPLETLKTTVTFSLNHKYLDTRANFAEAIIIQDTVKATGQYDIQAVSSLGMQTSLKCTLQTSIASEINGDLNMDGSFTLGSVSGSTSLSSTYLVNPSIKEATAESTFRMSSPIAQIRNKMKMSVSPDQKSFVSTTNVNHEPIKHTTKLNVEYKDAEFTVKSDCMTKAAERMLRNQFDLSATMEKVSMRFDSQVDDNTNRAMAATMASLDHNGLEINSDASINYEENRSAQKGVLLLNRNGLTTSCTTNLQILALNLDNAVQGSIDSTGATMSISGKGTFQENSAELKVDGKAGISEAHLNGLFKADLFNANTRNLVNFRLNEDGLVLSNSIAASYNEIHTDTTHSLKINLGSLKFTSVSENVITESNSYKHDISLDAERYILAINVNNDLKILDANFINNAKFNAEPFTMAATGLLKGTYGEEELRHTYQITFAGKTASAKCTSNGKLLGAQMTHSSELEIVALSAKYNGEARFNSPVLRLSGSVATDVVPFRVTVDGIVNSDGELSLYGKQTGELYSKFLLKAEPLHLTHSLECRASSSHQLDNGVSVETSFQNKIDSLLVPEEQTISMKMETKVNNHALNQELTAYNKADGMGMETSGTLSTNLLNKDGDNNQDFAISGFLKYDKNSDSHFIEMPLINHLPEIMEQLSMTLQRLTGNTIEMLEEVDAKYRIRATFEEKTSDLKDIIESFDMNMFIQDLKNFINAINLNKYVQSVLEVIPTEEITRVLKSIWDAIVTLVKRNNIVEKVNEIYVKVEEIVAQYEIENMVEEVMNNAVEMMKQYKVKEAMQSAVDTLKSVDYTPLLEKYTEMQNKLAEELKAFDFQQMMDDLKEYVARILENIKSIDFESYADVAKQRLVEMSRVPCFGKLYGEFKITSPEHNMATTAEFRNSTTTSETPEFSATLNSRLTSTFDLLAYNLDATAHIAAPKRNRLSLTESVKVNHMSFSVDHQGDTTSYGTTGQASVKTTVKATTEPYTAEFVNNAFLAVESGFSTTLETSYNHKVNMPVANIFSETTMTQKTVAQLEAGTITVTLGNEASGKWAIFEYSEEGTHKSDLEIVMNTETAKTTFSAVTNSDLLKMKQNMNAEVTPFSRINIDARAETETSFIKSSIVEVKAEAQVEEPKFQLTATHNTEMTGRIEGLIANSLEFEVTPFEVRFDCKNKENSKLSLPMKMSGKVDLQNDFAVTINPAEQKASWTGLARFNQYKYSHFFTMANGETEMHVFATLNGEANLDMLMVPIDIPEMTVPFIGMTTPSVTGLSLWEDAGLRKILITPQQTLSLDSKLKYMKNPEMMTVEIDMEPMFNVLRKHLEQGKDKAADILSTSYNQAKEQYEKLNIEVPQTIPVPDFSKITMPTLRMPAALRKIHLPNMQQTLLIPTIGDLNYEFSLKTSMVTLNANADLLNQDNIIARFNGQSASEFPILNAKSSGTSTLNIADGMSLGTTLSLEHAILEGSHTGTITLNKEVTEASIANVAKINLPSVAVEIHQELTGNPVEGLTIFMSSPSAGLLGVQMQTKSATNLNGRLYSRYPSEPQTDVDILGIEMNVVDSNKLNIQTSWNMEVPREMLLNIKERVPEITSTFDIKDMMIEQADAAYEMIHKFQVSLQPAVEYLKEQGNVMYDRAAEKIADVDLTEFNKKISENAMILLQKYEKFLQTLLKAAVTFLEQTKFQVPGYTEKLSVFEIYREISTFVGDFTEDAITRIPEMLASYSEAAIEYIRNVEFTIPGSTHIVSGREILDDLTTAFQKIQSQIITTVKDLSNIKLETIVQQLSVFMQTSIDTAKEFITTLASQDLNRVSAWAKDVYADFINSGIFRVITDKAREAMSVAEQYYTQLKSRFDEIFVNFTFEQLNADIQAWIQSIIERLNYLQNNIAATLQEVSKKAKAHVTVSYDKIDVTIPLPLNLA</sequence>
<dbReference type="SMART" id="SM01169">
    <property type="entry name" value="DUF1943"/>
    <property type="match status" value="1"/>
</dbReference>
<dbReference type="GO" id="GO:0008201">
    <property type="term" value="F:heparin binding"/>
    <property type="evidence" value="ECO:0007669"/>
    <property type="project" value="UniProtKB-KW"/>
</dbReference>
<evidence type="ECO:0000259" key="9">
    <source>
        <dbReference type="PROSITE" id="PS51211"/>
    </source>
</evidence>
<dbReference type="RefSeq" id="XP_012691026.2">
    <property type="nucleotide sequence ID" value="XM_012835572.3"/>
</dbReference>
<dbReference type="GO" id="GO:0120020">
    <property type="term" value="F:cholesterol transfer activity"/>
    <property type="evidence" value="ECO:0007669"/>
    <property type="project" value="TreeGrafter"/>
</dbReference>
<comment type="caution">
    <text evidence="7">Lacks conserved residue(s) required for the propagation of feature annotation.</text>
</comment>
<dbReference type="GO" id="GO:0050750">
    <property type="term" value="F:low-density lipoprotein particle receptor binding"/>
    <property type="evidence" value="ECO:0007669"/>
    <property type="project" value="TreeGrafter"/>
</dbReference>
<keyword evidence="2" id="KW-0813">Transport</keyword>
<gene>
    <name evidence="11" type="primary">LOC105907282</name>
</gene>
<dbReference type="InterPro" id="IPR009454">
    <property type="entry name" value="Lipid_transpt_open_b-sht"/>
</dbReference>
<evidence type="ECO:0000256" key="2">
    <source>
        <dbReference type="ARBA" id="ARBA00022448"/>
    </source>
</evidence>
<evidence type="ECO:0000256" key="8">
    <source>
        <dbReference type="SAM" id="SignalP"/>
    </source>
</evidence>
<evidence type="ECO:0000256" key="3">
    <source>
        <dbReference type="ARBA" id="ARBA00022525"/>
    </source>
</evidence>
<organism evidence="10 11">
    <name type="scientific">Clupea harengus</name>
    <name type="common">Atlantic herring</name>
    <dbReference type="NCBI Taxonomy" id="7950"/>
    <lineage>
        <taxon>Eukaryota</taxon>
        <taxon>Metazoa</taxon>
        <taxon>Chordata</taxon>
        <taxon>Craniata</taxon>
        <taxon>Vertebrata</taxon>
        <taxon>Euteleostomi</taxon>
        <taxon>Actinopterygii</taxon>
        <taxon>Neopterygii</taxon>
        <taxon>Teleostei</taxon>
        <taxon>Clupei</taxon>
        <taxon>Clupeiformes</taxon>
        <taxon>Clupeoidei</taxon>
        <taxon>Clupeidae</taxon>
        <taxon>Clupea</taxon>
    </lineage>
</organism>
<evidence type="ECO:0000256" key="7">
    <source>
        <dbReference type="PROSITE-ProRule" id="PRU00557"/>
    </source>
</evidence>
<dbReference type="InterPro" id="IPR015819">
    <property type="entry name" value="Lipid_transp_b-sht_shell"/>
</dbReference>
<dbReference type="SMART" id="SM00638">
    <property type="entry name" value="LPD_N"/>
    <property type="match status" value="1"/>
</dbReference>
<evidence type="ECO:0000256" key="4">
    <source>
        <dbReference type="ARBA" id="ARBA00022729"/>
    </source>
</evidence>
<evidence type="ECO:0000313" key="11">
    <source>
        <dbReference type="RefSeq" id="XP_012691026.2"/>
    </source>
</evidence>
<dbReference type="FunFam" id="2.30.230.10:FF:000003">
    <property type="entry name" value="Apolipoprotein B"/>
    <property type="match status" value="1"/>
</dbReference>
<dbReference type="GO" id="GO:0034361">
    <property type="term" value="C:very-low-density lipoprotein particle"/>
    <property type="evidence" value="ECO:0007669"/>
    <property type="project" value="UniProtKB-KW"/>
</dbReference>
<dbReference type="SUPFAM" id="SSF56968">
    <property type="entry name" value="Lipovitellin-phosvitin complex, beta-sheet shell regions"/>
    <property type="match status" value="2"/>
</dbReference>
<dbReference type="Gene3D" id="2.30.230.10">
    <property type="entry name" value="Lipovitellin, beta-sheet shell regions, chain A"/>
    <property type="match status" value="1"/>
</dbReference>
<dbReference type="Pfam" id="PF09172">
    <property type="entry name" value="Vit_open_b-sht"/>
    <property type="match status" value="1"/>
</dbReference>
<name>A0A6P3W6F5_CLUHA</name>
<dbReference type="OrthoDB" id="6484170at2759"/>
<dbReference type="PROSITE" id="PS51211">
    <property type="entry name" value="VITELLOGENIN"/>
    <property type="match status" value="1"/>
</dbReference>
<keyword evidence="4 8" id="KW-0732">Signal</keyword>
<proteinExistence type="predicted"/>
<evidence type="ECO:0000256" key="6">
    <source>
        <dbReference type="ARBA" id="ARBA00023180"/>
    </source>
</evidence>
<dbReference type="Pfam" id="PF01347">
    <property type="entry name" value="Vitellogenin_N"/>
    <property type="match status" value="1"/>
</dbReference>
<keyword evidence="3" id="KW-0964">Secreted</keyword>
<dbReference type="GO" id="GO:0005811">
    <property type="term" value="C:lipid droplet"/>
    <property type="evidence" value="ECO:0007669"/>
    <property type="project" value="UniProtKB-SubCell"/>
</dbReference>
<comment type="subcellular location">
    <subcellularLocation>
        <location evidence="1">Secreted</location>
    </subcellularLocation>
</comment>
<dbReference type="GO" id="GO:0006642">
    <property type="term" value="P:triglyceride mobilization"/>
    <property type="evidence" value="ECO:0007669"/>
    <property type="project" value="TreeGrafter"/>
</dbReference>
<dbReference type="Gene3D" id="1.25.10.20">
    <property type="entry name" value="Vitellinogen, superhelical"/>
    <property type="match status" value="1"/>
</dbReference>
<dbReference type="GO" id="GO:0030301">
    <property type="term" value="P:cholesterol transport"/>
    <property type="evidence" value="ECO:0007669"/>
    <property type="project" value="TreeGrafter"/>
</dbReference>
<dbReference type="InterPro" id="IPR015817">
    <property type="entry name" value="Vitellinogen_open_b-sht_sub1"/>
</dbReference>
<dbReference type="GO" id="GO:0034359">
    <property type="term" value="C:mature chylomicron"/>
    <property type="evidence" value="ECO:0007669"/>
    <property type="project" value="TreeGrafter"/>
</dbReference>
<dbReference type="GeneID" id="105907282"/>
<dbReference type="Proteomes" id="UP000515152">
    <property type="component" value="Chromosome 15"/>
</dbReference>
<reference evidence="11" key="1">
    <citation type="submission" date="2025-08" db="UniProtKB">
        <authorList>
            <consortium name="RefSeq"/>
        </authorList>
    </citation>
    <scope>IDENTIFICATION</scope>
</reference>
<dbReference type="InterPro" id="IPR015816">
    <property type="entry name" value="Vitellinogen_b-sht_N"/>
</dbReference>
<dbReference type="Gene3D" id="2.20.50.20">
    <property type="entry name" value="Lipovitellin. Chain A, domain 3"/>
    <property type="match status" value="1"/>
</dbReference>
<dbReference type="Gene3D" id="2.20.80.10">
    <property type="entry name" value="Lipovitellin-phosvitin complex, chain A, domain 4"/>
    <property type="match status" value="1"/>
</dbReference>
<dbReference type="SUPFAM" id="SSF48431">
    <property type="entry name" value="Lipovitellin-phosvitin complex, superhelical domain"/>
    <property type="match status" value="1"/>
</dbReference>
<keyword evidence="5" id="KW-0445">Lipid transport</keyword>
<dbReference type="InterPro" id="IPR015255">
    <property type="entry name" value="Vitellinogen_open_b-sht"/>
</dbReference>
<dbReference type="PANTHER" id="PTHR13769:SF5">
    <property type="entry name" value="APOLIPOPROTEIN B-100-RELATED"/>
    <property type="match status" value="1"/>
</dbReference>
<evidence type="ECO:0000256" key="5">
    <source>
        <dbReference type="ARBA" id="ARBA00023055"/>
    </source>
</evidence>
<dbReference type="GO" id="GO:0034362">
    <property type="term" value="C:low-density lipoprotein particle"/>
    <property type="evidence" value="ECO:0007669"/>
    <property type="project" value="UniProtKB-KW"/>
</dbReference>
<dbReference type="PANTHER" id="PTHR13769">
    <property type="entry name" value="APOLIPOPROTEIN B"/>
    <property type="match status" value="1"/>
</dbReference>
<dbReference type="GO" id="GO:0005737">
    <property type="term" value="C:cytoplasm"/>
    <property type="evidence" value="ECO:0007669"/>
    <property type="project" value="UniProtKB-SubCell"/>
</dbReference>
<feature type="signal peptide" evidence="8">
    <location>
        <begin position="1"/>
        <end position="18"/>
    </location>
</feature>
<keyword evidence="6" id="KW-0325">Glycoprotein</keyword>